<keyword evidence="3" id="KW-1185">Reference proteome</keyword>
<dbReference type="Gene3D" id="1.20.120.1870">
    <property type="entry name" value="Fic/DOC protein, Fido domain"/>
    <property type="match status" value="1"/>
</dbReference>
<accession>A0A1N7J1F4</accession>
<dbReference type="InterPro" id="IPR036597">
    <property type="entry name" value="Fido-like_dom_sf"/>
</dbReference>
<gene>
    <name evidence="2" type="ORF">SAMN05444817_103123</name>
</gene>
<dbReference type="InterPro" id="IPR006440">
    <property type="entry name" value="Doc"/>
</dbReference>
<dbReference type="EMBL" id="FTOF01000003">
    <property type="protein sequence ID" value="SIS43119.1"/>
    <property type="molecule type" value="Genomic_DNA"/>
</dbReference>
<dbReference type="RefSeq" id="WP_084560513.1">
    <property type="nucleotide sequence ID" value="NZ_CP046976.1"/>
</dbReference>
<proteinExistence type="predicted"/>
<dbReference type="PANTHER" id="PTHR39426">
    <property type="entry name" value="HOMOLOGY TO DEATH-ON-CURING PROTEIN OF PHAGE P1"/>
    <property type="match status" value="1"/>
</dbReference>
<reference evidence="3" key="1">
    <citation type="submission" date="2017-01" db="EMBL/GenBank/DDBJ databases">
        <authorList>
            <person name="Varghese N."/>
            <person name="Submissions S."/>
        </authorList>
    </citation>
    <scope>NUCLEOTIDE SEQUENCE [LARGE SCALE GENOMIC DNA]</scope>
    <source>
        <strain evidence="3">DSM 44531</strain>
    </source>
</reference>
<evidence type="ECO:0000313" key="2">
    <source>
        <dbReference type="EMBL" id="SIS43119.1"/>
    </source>
</evidence>
<dbReference type="PANTHER" id="PTHR39426:SF1">
    <property type="entry name" value="HOMOLOGY TO DEATH-ON-CURING PROTEIN OF PHAGE P1"/>
    <property type="match status" value="1"/>
</dbReference>
<dbReference type="GO" id="GO:0016301">
    <property type="term" value="F:kinase activity"/>
    <property type="evidence" value="ECO:0007669"/>
    <property type="project" value="InterPro"/>
</dbReference>
<dbReference type="InterPro" id="IPR053737">
    <property type="entry name" value="Type_II_TA_Toxin"/>
</dbReference>
<sequence>MGLLASALERPWATFCGEELYPDEWSKAAALVHSIESNHPFLDGNKRVGVLLGSIMLRVHGRDDRRISDDDWFDLVIAGSTGEFDTEEIARRLEAVYRKGEVDS</sequence>
<evidence type="ECO:0000313" key="3">
    <source>
        <dbReference type="Proteomes" id="UP000186292"/>
    </source>
</evidence>
<feature type="domain" description="Fido" evidence="1">
    <location>
        <begin position="1"/>
        <end position="95"/>
    </location>
</feature>
<protein>
    <submittedName>
        <fullName evidence="2">Death on curing protein</fullName>
    </submittedName>
</protein>
<dbReference type="SUPFAM" id="SSF140931">
    <property type="entry name" value="Fic-like"/>
    <property type="match status" value="1"/>
</dbReference>
<name>A0A1N7J1F4_9CORY</name>
<dbReference type="Proteomes" id="UP000186292">
    <property type="component" value="Unassembled WGS sequence"/>
</dbReference>
<dbReference type="AlphaFoldDB" id="A0A1N7J1F4"/>
<dbReference type="STRING" id="1161099.SAMN05444817_103123"/>
<dbReference type="OrthoDB" id="9802752at2"/>
<dbReference type="Pfam" id="PF02661">
    <property type="entry name" value="Fic"/>
    <property type="match status" value="1"/>
</dbReference>
<dbReference type="PROSITE" id="PS51459">
    <property type="entry name" value="FIDO"/>
    <property type="match status" value="1"/>
</dbReference>
<evidence type="ECO:0000259" key="1">
    <source>
        <dbReference type="PROSITE" id="PS51459"/>
    </source>
</evidence>
<dbReference type="InterPro" id="IPR003812">
    <property type="entry name" value="Fido"/>
</dbReference>
<organism evidence="2 3">
    <name type="scientific">Corynebacterium appendicis CIP 107643</name>
    <dbReference type="NCBI Taxonomy" id="1161099"/>
    <lineage>
        <taxon>Bacteria</taxon>
        <taxon>Bacillati</taxon>
        <taxon>Actinomycetota</taxon>
        <taxon>Actinomycetes</taxon>
        <taxon>Mycobacteriales</taxon>
        <taxon>Corynebacteriaceae</taxon>
        <taxon>Corynebacterium</taxon>
    </lineage>
</organism>